<dbReference type="RefSeq" id="WP_227308439.1">
    <property type="nucleotide sequence ID" value="NZ_JAESVA010000005.1"/>
</dbReference>
<dbReference type="Pfam" id="PF13407">
    <property type="entry name" value="Peripla_BP_4"/>
    <property type="match status" value="1"/>
</dbReference>
<protein>
    <submittedName>
        <fullName evidence="6">Substrate-binding domain-containing protein</fullName>
    </submittedName>
</protein>
<feature type="signal peptide" evidence="4">
    <location>
        <begin position="1"/>
        <end position="24"/>
    </location>
</feature>
<organism evidence="6 7">
    <name type="scientific">Acidisoma cellulosilyticum</name>
    <dbReference type="NCBI Taxonomy" id="2802395"/>
    <lineage>
        <taxon>Bacteria</taxon>
        <taxon>Pseudomonadati</taxon>
        <taxon>Pseudomonadota</taxon>
        <taxon>Alphaproteobacteria</taxon>
        <taxon>Acetobacterales</taxon>
        <taxon>Acidocellaceae</taxon>
        <taxon>Acidisoma</taxon>
    </lineage>
</organism>
<evidence type="ECO:0000256" key="3">
    <source>
        <dbReference type="ARBA" id="ARBA00022729"/>
    </source>
</evidence>
<sequence length="318" mass="34339">MRFRHMLMAAAAVTAMALSPSAFAQDKTYTIGVSVPSADHGWTGGVDYFAQQTIASLSKTYPNLKFVLATAGDPGKQASDLEDMVATRNIDALVILPGDPDALTSPIMRVKKAGKFVTVVDRKLSQPGVEDLYVAGDNPGLGRTTGEYFVSRFPDGGNIVVLRGLPIPIDKERVDAFNQAIANSKIKVLASQFANWNRDDGFKVMQDFLSRFPKIDAVWAQDDDTAIGAIAAIKQAHRENQIWVVGGAGMKQAIKQVMDGSKLVPIDVGYDPGMVGTAIELTALKFETGLPMRGSFIVRSPLITQANAAEYYHPDSPY</sequence>
<comment type="similarity">
    <text evidence="2">Belongs to the bacterial solute-binding protein 2 family.</text>
</comment>
<feature type="chain" id="PRO_5037401197" evidence="4">
    <location>
        <begin position="25"/>
        <end position="318"/>
    </location>
</feature>
<evidence type="ECO:0000313" key="6">
    <source>
        <dbReference type="EMBL" id="MCB8881775.1"/>
    </source>
</evidence>
<dbReference type="InterPro" id="IPR025997">
    <property type="entry name" value="SBP_2_dom"/>
</dbReference>
<dbReference type="SUPFAM" id="SSF53822">
    <property type="entry name" value="Periplasmic binding protein-like I"/>
    <property type="match status" value="1"/>
</dbReference>
<evidence type="ECO:0000256" key="4">
    <source>
        <dbReference type="SAM" id="SignalP"/>
    </source>
</evidence>
<keyword evidence="3 4" id="KW-0732">Signal</keyword>
<dbReference type="GO" id="GO:0030313">
    <property type="term" value="C:cell envelope"/>
    <property type="evidence" value="ECO:0007669"/>
    <property type="project" value="UniProtKB-SubCell"/>
</dbReference>
<feature type="domain" description="Periplasmic binding protein" evidence="5">
    <location>
        <begin position="31"/>
        <end position="261"/>
    </location>
</feature>
<accession>A0A964E4J7</accession>
<gene>
    <name evidence="6" type="ORF">ACELLULO517_16115</name>
</gene>
<dbReference type="EMBL" id="JAESVA010000005">
    <property type="protein sequence ID" value="MCB8881775.1"/>
    <property type="molecule type" value="Genomic_DNA"/>
</dbReference>
<evidence type="ECO:0000256" key="1">
    <source>
        <dbReference type="ARBA" id="ARBA00004196"/>
    </source>
</evidence>
<reference evidence="6 7" key="1">
    <citation type="journal article" date="2021" name="Microorganisms">
        <title>Acidisoma silvae sp. nov. and Acidisomacellulosilytica sp. nov., Two Acidophilic Bacteria Isolated from Decaying Wood, Hydrolyzing Cellulose and Producing Poly-3-hydroxybutyrate.</title>
        <authorList>
            <person name="Mieszkin S."/>
            <person name="Pouder E."/>
            <person name="Uroz S."/>
            <person name="Simon-Colin C."/>
            <person name="Alain K."/>
        </authorList>
    </citation>
    <scope>NUCLEOTIDE SEQUENCE [LARGE SCALE GENOMIC DNA]</scope>
    <source>
        <strain evidence="6 7">HW T5.17</strain>
    </source>
</reference>
<proteinExistence type="inferred from homology"/>
<evidence type="ECO:0000256" key="2">
    <source>
        <dbReference type="ARBA" id="ARBA00007639"/>
    </source>
</evidence>
<evidence type="ECO:0000259" key="5">
    <source>
        <dbReference type="Pfam" id="PF13407"/>
    </source>
</evidence>
<dbReference type="PANTHER" id="PTHR46847">
    <property type="entry name" value="D-ALLOSE-BINDING PERIPLASMIC PROTEIN-RELATED"/>
    <property type="match status" value="1"/>
</dbReference>
<name>A0A964E4J7_9PROT</name>
<dbReference type="Proteomes" id="UP000721844">
    <property type="component" value="Unassembled WGS sequence"/>
</dbReference>
<dbReference type="PANTHER" id="PTHR46847:SF1">
    <property type="entry name" value="D-ALLOSE-BINDING PERIPLASMIC PROTEIN-RELATED"/>
    <property type="match status" value="1"/>
</dbReference>
<comment type="caution">
    <text evidence="6">The sequence shown here is derived from an EMBL/GenBank/DDBJ whole genome shotgun (WGS) entry which is preliminary data.</text>
</comment>
<dbReference type="AlphaFoldDB" id="A0A964E4J7"/>
<comment type="subcellular location">
    <subcellularLocation>
        <location evidence="1">Cell envelope</location>
    </subcellularLocation>
</comment>
<evidence type="ECO:0000313" key="7">
    <source>
        <dbReference type="Proteomes" id="UP000721844"/>
    </source>
</evidence>
<dbReference type="Gene3D" id="3.40.50.2300">
    <property type="match status" value="2"/>
</dbReference>
<dbReference type="GO" id="GO:0030246">
    <property type="term" value="F:carbohydrate binding"/>
    <property type="evidence" value="ECO:0007669"/>
    <property type="project" value="UniProtKB-ARBA"/>
</dbReference>
<dbReference type="InterPro" id="IPR028082">
    <property type="entry name" value="Peripla_BP_I"/>
</dbReference>
<keyword evidence="7" id="KW-1185">Reference proteome</keyword>